<gene>
    <name evidence="1" type="ORF">RFI_18805</name>
</gene>
<dbReference type="AlphaFoldDB" id="X6MXC5"/>
<name>X6MXC5_RETFI</name>
<evidence type="ECO:0000313" key="1">
    <source>
        <dbReference type="EMBL" id="ETO18459.1"/>
    </source>
</evidence>
<organism evidence="1 2">
    <name type="scientific">Reticulomyxa filosa</name>
    <dbReference type="NCBI Taxonomy" id="46433"/>
    <lineage>
        <taxon>Eukaryota</taxon>
        <taxon>Sar</taxon>
        <taxon>Rhizaria</taxon>
        <taxon>Retaria</taxon>
        <taxon>Foraminifera</taxon>
        <taxon>Monothalamids</taxon>
        <taxon>Reticulomyxidae</taxon>
        <taxon>Reticulomyxa</taxon>
    </lineage>
</organism>
<sequence length="182" mass="20598">MPGEKDKSPQGLAAGHGLKENTQAMEQFVQITQKVEGTFHSLHFTRNMLHGIIDLELKSAAALTALVENKKKANLPFSQLDKGIQSYWLKQKKFWNQVPHIWKKKKGGMGTLTNGGGGWTKKKRLETARLRIEMAQQLQTEVIEPIDGYLSSSKEKIKNLMKGNVKTQKSFQTLTHELQKNE</sequence>
<keyword evidence="2" id="KW-1185">Reference proteome</keyword>
<dbReference type="EMBL" id="ASPP01014875">
    <property type="protein sequence ID" value="ETO18459.1"/>
    <property type="molecule type" value="Genomic_DNA"/>
</dbReference>
<evidence type="ECO:0000313" key="2">
    <source>
        <dbReference type="Proteomes" id="UP000023152"/>
    </source>
</evidence>
<reference evidence="1 2" key="1">
    <citation type="journal article" date="2013" name="Curr. Biol.">
        <title>The Genome of the Foraminiferan Reticulomyxa filosa.</title>
        <authorList>
            <person name="Glockner G."/>
            <person name="Hulsmann N."/>
            <person name="Schleicher M."/>
            <person name="Noegel A.A."/>
            <person name="Eichinger L."/>
            <person name="Gallinger C."/>
            <person name="Pawlowski J."/>
            <person name="Sierra R."/>
            <person name="Euteneuer U."/>
            <person name="Pillet L."/>
            <person name="Moustafa A."/>
            <person name="Platzer M."/>
            <person name="Groth M."/>
            <person name="Szafranski K."/>
            <person name="Schliwa M."/>
        </authorList>
    </citation>
    <scope>NUCLEOTIDE SEQUENCE [LARGE SCALE GENOMIC DNA]</scope>
</reference>
<protein>
    <submittedName>
        <fullName evidence="1">Uncharacterized protein</fullName>
    </submittedName>
</protein>
<proteinExistence type="predicted"/>
<comment type="caution">
    <text evidence="1">The sequence shown here is derived from an EMBL/GenBank/DDBJ whole genome shotgun (WGS) entry which is preliminary data.</text>
</comment>
<feature type="non-terminal residue" evidence="1">
    <location>
        <position position="182"/>
    </location>
</feature>
<accession>X6MXC5</accession>
<dbReference type="Proteomes" id="UP000023152">
    <property type="component" value="Unassembled WGS sequence"/>
</dbReference>